<evidence type="ECO:0000256" key="1">
    <source>
        <dbReference type="SAM" id="MobiDB-lite"/>
    </source>
</evidence>
<dbReference type="InterPro" id="IPR036866">
    <property type="entry name" value="RibonucZ/Hydroxyglut_hydro"/>
</dbReference>
<evidence type="ECO:0008006" key="4">
    <source>
        <dbReference type="Google" id="ProtNLM"/>
    </source>
</evidence>
<feature type="region of interest" description="Disordered" evidence="1">
    <location>
        <begin position="299"/>
        <end position="318"/>
    </location>
</feature>
<gene>
    <name evidence="2" type="ORF">RM609_10265</name>
</gene>
<comment type="caution">
    <text evidence="2">The sequence shown here is derived from an EMBL/GenBank/DDBJ whole genome shotgun (WGS) entry which is preliminary data.</text>
</comment>
<dbReference type="EMBL" id="JAVRFI010000005">
    <property type="protein sequence ID" value="MDT0449457.1"/>
    <property type="molecule type" value="Genomic_DNA"/>
</dbReference>
<organism evidence="2 3">
    <name type="scientific">Streptomyces hesseae</name>
    <dbReference type="NCBI Taxonomy" id="3075519"/>
    <lineage>
        <taxon>Bacteria</taxon>
        <taxon>Bacillati</taxon>
        <taxon>Actinomycetota</taxon>
        <taxon>Actinomycetes</taxon>
        <taxon>Kitasatosporales</taxon>
        <taxon>Streptomycetaceae</taxon>
        <taxon>Streptomyces</taxon>
    </lineage>
</organism>
<name>A0ABU2SKE5_9ACTN</name>
<reference evidence="2" key="1">
    <citation type="submission" date="2024-05" db="EMBL/GenBank/DDBJ databases">
        <title>30 novel species of actinomycetes from the DSMZ collection.</title>
        <authorList>
            <person name="Nouioui I."/>
        </authorList>
    </citation>
    <scope>NUCLEOTIDE SEQUENCE</scope>
    <source>
        <strain evidence="2">DSM 40473</strain>
    </source>
</reference>
<dbReference type="Proteomes" id="UP001180531">
    <property type="component" value="Unassembled WGS sequence"/>
</dbReference>
<protein>
    <recommendedName>
        <fullName evidence="4">MBL fold metallo-hydrolase</fullName>
    </recommendedName>
</protein>
<dbReference type="Gene3D" id="3.60.15.10">
    <property type="entry name" value="Ribonuclease Z/Hydroxyacylglutathione hydrolase-like"/>
    <property type="match status" value="1"/>
</dbReference>
<evidence type="ECO:0000313" key="2">
    <source>
        <dbReference type="EMBL" id="MDT0449457.1"/>
    </source>
</evidence>
<dbReference type="RefSeq" id="WP_311609780.1">
    <property type="nucleotide sequence ID" value="NZ_JAVRFI010000005.1"/>
</dbReference>
<accession>A0ABU2SKE5</accession>
<keyword evidence="3" id="KW-1185">Reference proteome</keyword>
<evidence type="ECO:0000313" key="3">
    <source>
        <dbReference type="Proteomes" id="UP001180531"/>
    </source>
</evidence>
<feature type="compositionally biased region" description="Pro residues" evidence="1">
    <location>
        <begin position="309"/>
        <end position="318"/>
    </location>
</feature>
<sequence>MSPHHGPLTDGIPARKPAQIVLTDTKDTTCAVITFPEADDQRAGAPPTVMIDCGNSRGAQETTEKMRATVRRALAGRTRIDHVFLTHPDSSHCNALLPVTRGLEIGQVSCGGDLRQYAGLQGGAELHRWLVGNNARTFPPSFRGLSAPVISFAGMQLYVLAANSTGNTGSSDTDANGSVLLLVYGSLRVVFLGDVPGSVAAGLQAEVFPADVADGPTGHPLAPQGQLLVLGHPSADGAYGWPWGPEGNHRYTLLREHTPSASEDGPATGHASAAMLLEGPSAERTSAAEVEDKDRFTFASVDSWTAGPQPSPPLGLSG</sequence>
<dbReference type="SUPFAM" id="SSF56281">
    <property type="entry name" value="Metallo-hydrolase/oxidoreductase"/>
    <property type="match status" value="1"/>
</dbReference>
<proteinExistence type="predicted"/>